<reference evidence="4" key="1">
    <citation type="submission" date="2016-06" db="EMBL/GenBank/DDBJ databases">
        <title>Parallel loss of symbiosis genes in relatives of nitrogen-fixing non-legume Parasponia.</title>
        <authorList>
            <person name="Van Velzen R."/>
            <person name="Holmer R."/>
            <person name="Bu F."/>
            <person name="Rutten L."/>
            <person name="Van Zeijl A."/>
            <person name="Liu W."/>
            <person name="Santuari L."/>
            <person name="Cao Q."/>
            <person name="Sharma T."/>
            <person name="Shen D."/>
            <person name="Roswanjaya Y."/>
            <person name="Wardhani T."/>
            <person name="Kalhor M.S."/>
            <person name="Jansen J."/>
            <person name="Van den Hoogen J."/>
            <person name="Gungor B."/>
            <person name="Hartog M."/>
            <person name="Hontelez J."/>
            <person name="Verver J."/>
            <person name="Yang W.-C."/>
            <person name="Schijlen E."/>
            <person name="Repin R."/>
            <person name="Schilthuizen M."/>
            <person name="Schranz E."/>
            <person name="Heidstra R."/>
            <person name="Miyata K."/>
            <person name="Fedorova E."/>
            <person name="Kohlen W."/>
            <person name="Bisseling T."/>
            <person name="Smit S."/>
            <person name="Geurts R."/>
        </authorList>
    </citation>
    <scope>NUCLEOTIDE SEQUENCE [LARGE SCALE GENOMIC DNA]</scope>
    <source>
        <strain evidence="4">cv. WU1-14</strain>
    </source>
</reference>
<organism evidence="3 4">
    <name type="scientific">Parasponia andersonii</name>
    <name type="common">Sponia andersonii</name>
    <dbReference type="NCBI Taxonomy" id="3476"/>
    <lineage>
        <taxon>Eukaryota</taxon>
        <taxon>Viridiplantae</taxon>
        <taxon>Streptophyta</taxon>
        <taxon>Embryophyta</taxon>
        <taxon>Tracheophyta</taxon>
        <taxon>Spermatophyta</taxon>
        <taxon>Magnoliopsida</taxon>
        <taxon>eudicotyledons</taxon>
        <taxon>Gunneridae</taxon>
        <taxon>Pentapetalae</taxon>
        <taxon>rosids</taxon>
        <taxon>fabids</taxon>
        <taxon>Rosales</taxon>
        <taxon>Cannabaceae</taxon>
        <taxon>Parasponia</taxon>
    </lineage>
</organism>
<evidence type="ECO:0000256" key="2">
    <source>
        <dbReference type="SAM" id="MobiDB-lite"/>
    </source>
</evidence>
<dbReference type="AlphaFoldDB" id="A0A2P5DY03"/>
<name>A0A2P5DY03_PARAD</name>
<dbReference type="Proteomes" id="UP000237105">
    <property type="component" value="Unassembled WGS sequence"/>
</dbReference>
<protein>
    <submittedName>
        <fullName evidence="3">Uncharacterized protein</fullName>
    </submittedName>
</protein>
<comment type="caution">
    <text evidence="3">The sequence shown here is derived from an EMBL/GenBank/DDBJ whole genome shotgun (WGS) entry which is preliminary data.</text>
</comment>
<keyword evidence="1" id="KW-0175">Coiled coil</keyword>
<feature type="coiled-coil region" evidence="1">
    <location>
        <begin position="65"/>
        <end position="99"/>
    </location>
</feature>
<feature type="non-terminal residue" evidence="3">
    <location>
        <position position="1"/>
    </location>
</feature>
<dbReference type="EMBL" id="JXTB01000010">
    <property type="protein sequence ID" value="PON78175.1"/>
    <property type="molecule type" value="Genomic_DNA"/>
</dbReference>
<evidence type="ECO:0000256" key="1">
    <source>
        <dbReference type="SAM" id="Coils"/>
    </source>
</evidence>
<feature type="region of interest" description="Disordered" evidence="2">
    <location>
        <begin position="124"/>
        <end position="144"/>
    </location>
</feature>
<gene>
    <name evidence="3" type="ORF">PanWU01x14_021570</name>
</gene>
<evidence type="ECO:0000313" key="3">
    <source>
        <dbReference type="EMBL" id="PON78175.1"/>
    </source>
</evidence>
<keyword evidence="4" id="KW-1185">Reference proteome</keyword>
<proteinExistence type="predicted"/>
<sequence length="144" mass="15631">VLVDNVVTFVGNKCHILGNVVHPPCVILVSYSSDIDGLILGGYQATTQGELAKAKRGKDEVLTSFQEALSQIETLRSDNEALQSHNAKLEEKIAMASMESEIQVRGQMAKDYLADYETLLAMGNPQEDEENDDALATSVEGMSI</sequence>
<feature type="non-terminal residue" evidence="3">
    <location>
        <position position="144"/>
    </location>
</feature>
<evidence type="ECO:0000313" key="4">
    <source>
        <dbReference type="Proteomes" id="UP000237105"/>
    </source>
</evidence>
<accession>A0A2P5DY03</accession>